<proteinExistence type="predicted"/>
<dbReference type="PANTHER" id="PTHR31366:SF2">
    <property type="entry name" value="UPF0739 PROTEIN C1ORF74"/>
    <property type="match status" value="1"/>
</dbReference>
<name>A0ABQ5RWC3_9CHLO</name>
<comment type="caution">
    <text evidence="2">The sequence shown here is derived from an EMBL/GenBank/DDBJ whole genome shotgun (WGS) entry which is preliminary data.</text>
</comment>
<evidence type="ECO:0000313" key="2">
    <source>
        <dbReference type="EMBL" id="GLI61721.1"/>
    </source>
</evidence>
<accession>A0ABQ5RWC3</accession>
<feature type="compositionally biased region" description="Low complexity" evidence="1">
    <location>
        <begin position="154"/>
        <end position="174"/>
    </location>
</feature>
<sequence>MQHGRDDTNPEPKTRSSTPFLNSVRDGAVCSLTVQHRWRVAERSSGRRTPFLQVHCEMDAAAAGHVVAAVRAQACRSAAVRRVAARLSYDVIVVLCGVRPAFLLDYAVVPPEPVLAVAQAGAEAVGTAVAVLTLDGCHLVGRVDELLQHMRGVQRQNPQQLQTQQQAERTLEQQGLRRRAEGPRQEAEVAAVADCSPELAAQGTTTADAGGSSRRGSCVFVAFRQRGGTGMQEQGHEGLPETGMPHRPHDQWGAYVLPLNEAQRLTAQLDPLRRALQALAACPATTGPITNNTTAAAAVKAYHIHLDRLPDLPMQPTLQGLLLGYPLVYDVRSHDEAAIASRCLAVQGLMLHRVVALPGGQLEAILYNRCSERSSTIADGRNTAQGHGVVRSGPKQQQQRRQQQGSNQVQLPERDLETLCGFSVPRSLAGEAQVAAAVREWHAQLTARLAVAGNRETGFVQSVAAPGSGLIGKGGKGREGSFCYGGSWFHRCEMEVEEHLTPNVVL</sequence>
<reference evidence="2 3" key="1">
    <citation type="journal article" date="2023" name="IScience">
        <title>Expanded male sex-determining region conserved during the evolution of homothallism in the green alga Volvox.</title>
        <authorList>
            <person name="Yamamoto K."/>
            <person name="Matsuzaki R."/>
            <person name="Mahakham W."/>
            <person name="Heman W."/>
            <person name="Sekimoto H."/>
            <person name="Kawachi M."/>
            <person name="Minakuchi Y."/>
            <person name="Toyoda A."/>
            <person name="Nozaki H."/>
        </authorList>
    </citation>
    <scope>NUCLEOTIDE SEQUENCE [LARGE SCALE GENOMIC DNA]</scope>
    <source>
        <strain evidence="2 3">NIES-4468</strain>
    </source>
</reference>
<organism evidence="2 3">
    <name type="scientific">Volvox africanus</name>
    <dbReference type="NCBI Taxonomy" id="51714"/>
    <lineage>
        <taxon>Eukaryota</taxon>
        <taxon>Viridiplantae</taxon>
        <taxon>Chlorophyta</taxon>
        <taxon>core chlorophytes</taxon>
        <taxon>Chlorophyceae</taxon>
        <taxon>CS clade</taxon>
        <taxon>Chlamydomonadales</taxon>
        <taxon>Volvocaceae</taxon>
        <taxon>Volvox</taxon>
    </lineage>
</organism>
<dbReference type="EMBL" id="BSDZ01000010">
    <property type="protein sequence ID" value="GLI61721.1"/>
    <property type="molecule type" value="Genomic_DNA"/>
</dbReference>
<evidence type="ECO:0000256" key="1">
    <source>
        <dbReference type="SAM" id="MobiDB-lite"/>
    </source>
</evidence>
<evidence type="ECO:0000313" key="3">
    <source>
        <dbReference type="Proteomes" id="UP001165090"/>
    </source>
</evidence>
<dbReference type="PANTHER" id="PTHR31366">
    <property type="entry name" value="UPF0739 PROTEIN C1ORF74"/>
    <property type="match status" value="1"/>
</dbReference>
<keyword evidence="3" id="KW-1185">Reference proteome</keyword>
<feature type="region of interest" description="Disordered" evidence="1">
    <location>
        <begin position="1"/>
        <end position="21"/>
    </location>
</feature>
<protein>
    <submittedName>
        <fullName evidence="2">Uncharacterized protein</fullName>
    </submittedName>
</protein>
<dbReference type="InterPro" id="IPR027850">
    <property type="entry name" value="DUF4504"/>
</dbReference>
<feature type="region of interest" description="Disordered" evidence="1">
    <location>
        <begin position="378"/>
        <end position="410"/>
    </location>
</feature>
<dbReference type="Proteomes" id="UP001165090">
    <property type="component" value="Unassembled WGS sequence"/>
</dbReference>
<feature type="region of interest" description="Disordered" evidence="1">
    <location>
        <begin position="154"/>
        <end position="189"/>
    </location>
</feature>
<feature type="compositionally biased region" description="Basic and acidic residues" evidence="1">
    <location>
        <begin position="178"/>
        <end position="187"/>
    </location>
</feature>
<feature type="compositionally biased region" description="Basic and acidic residues" evidence="1">
    <location>
        <begin position="1"/>
        <end position="14"/>
    </location>
</feature>
<gene>
    <name evidence="2" type="ORF">VaNZ11_004141</name>
</gene>